<dbReference type="InterPro" id="IPR011993">
    <property type="entry name" value="PH-like_dom_sf"/>
</dbReference>
<dbReference type="GO" id="GO:0005524">
    <property type="term" value="F:ATP binding"/>
    <property type="evidence" value="ECO:0007669"/>
    <property type="project" value="UniProtKB-KW"/>
</dbReference>
<keyword evidence="2" id="KW-0808">Transferase</keyword>
<dbReference type="PROSITE" id="PS51158">
    <property type="entry name" value="ALPHA_KINASE"/>
    <property type="match status" value="1"/>
</dbReference>
<evidence type="ECO:0000259" key="7">
    <source>
        <dbReference type="PROSITE" id="PS50003"/>
    </source>
</evidence>
<dbReference type="SMART" id="SM00811">
    <property type="entry name" value="Alpha_kinase"/>
    <property type="match status" value="1"/>
</dbReference>
<dbReference type="InterPro" id="IPR004166">
    <property type="entry name" value="a-kinase_dom"/>
</dbReference>
<reference evidence="9" key="1">
    <citation type="submission" date="2023-04" db="EMBL/GenBank/DDBJ databases">
        <title>Phytophthora lilii NBRC 32176.</title>
        <authorList>
            <person name="Ichikawa N."/>
            <person name="Sato H."/>
            <person name="Tonouchi N."/>
        </authorList>
    </citation>
    <scope>NUCLEOTIDE SEQUENCE</scope>
    <source>
        <strain evidence="9">NBRC 32176</strain>
    </source>
</reference>
<evidence type="ECO:0000256" key="3">
    <source>
        <dbReference type="ARBA" id="ARBA00022741"/>
    </source>
</evidence>
<dbReference type="InterPro" id="IPR011009">
    <property type="entry name" value="Kinase-like_dom_sf"/>
</dbReference>
<feature type="domain" description="PH" evidence="7">
    <location>
        <begin position="1"/>
        <end position="111"/>
    </location>
</feature>
<feature type="domain" description="Alpha-type protein kinase" evidence="8">
    <location>
        <begin position="31"/>
        <end position="324"/>
    </location>
</feature>
<dbReference type="GO" id="GO:0004674">
    <property type="term" value="F:protein serine/threonine kinase activity"/>
    <property type="evidence" value="ECO:0007669"/>
    <property type="project" value="UniProtKB-KW"/>
</dbReference>
<dbReference type="OrthoDB" id="185175at2759"/>
<dbReference type="AlphaFoldDB" id="A0A9W6UCB7"/>
<evidence type="ECO:0000313" key="9">
    <source>
        <dbReference type="EMBL" id="GMF29339.1"/>
    </source>
</evidence>
<dbReference type="Gene3D" id="2.30.29.30">
    <property type="entry name" value="Pleckstrin-homology domain (PH domain)/Phosphotyrosine-binding domain (PTB)"/>
    <property type="match status" value="1"/>
</dbReference>
<dbReference type="Pfam" id="PF02816">
    <property type="entry name" value="Alpha_kinase"/>
    <property type="match status" value="1"/>
</dbReference>
<keyword evidence="3" id="KW-0547">Nucleotide-binding</keyword>
<evidence type="ECO:0000256" key="6">
    <source>
        <dbReference type="SAM" id="MobiDB-lite"/>
    </source>
</evidence>
<keyword evidence="1" id="KW-0723">Serine/threonine-protein kinase</keyword>
<dbReference type="EMBL" id="BSXW01000770">
    <property type="protein sequence ID" value="GMF29339.1"/>
    <property type="molecule type" value="Genomic_DNA"/>
</dbReference>
<dbReference type="InterPro" id="IPR001849">
    <property type="entry name" value="PH_domain"/>
</dbReference>
<dbReference type="PROSITE" id="PS50003">
    <property type="entry name" value="PH_DOMAIN"/>
    <property type="match status" value="1"/>
</dbReference>
<evidence type="ECO:0000256" key="4">
    <source>
        <dbReference type="ARBA" id="ARBA00022777"/>
    </source>
</evidence>
<dbReference type="PANTHER" id="PTHR45992">
    <property type="entry name" value="EUKARYOTIC ELONGATION FACTOR 2 KINASE-RELATED"/>
    <property type="match status" value="1"/>
</dbReference>
<proteinExistence type="predicted"/>
<sequence length="375" mass="42646">MADYEGYLLLHDFGRQADPLYFELEGGLLQYYDKKDGRWMGQFSLTRHRVSVQAIGGGLTPNRFCVELCPVRSVHDTERSIKQFRRTRIVLGASTPEVQEQWISALRTWRRRNWKDTAVIAAFEDEAKALRMMMIMYRLELKLLRSTDLTLRKVSMDPQVSDPIYGDASVSKHQSHPVALLIQDATGRADHQLKFLKAKVLRVGRTEPYEFYSVEKRYRNYDRSRFIKLSNNAGHVAAIDSEYVAYAMAFSHWTWYCSGGYLMVVDLQGQRVDGDKLLLTDPAIHSKDPIRFNSGTNLGAKGFDKFFRTHTCNDFCRALKLKGSKDEQIAEWKSAAASKSSMSARTESSGASLKSTASSSSSSSSKKKKNTKSRR</sequence>
<dbReference type="PANTHER" id="PTHR45992:SF11">
    <property type="entry name" value="ALPHA-TYPE PROTEIN KINASE DOMAIN-CONTAINING PROTEIN"/>
    <property type="match status" value="1"/>
</dbReference>
<evidence type="ECO:0000256" key="2">
    <source>
        <dbReference type="ARBA" id="ARBA00022679"/>
    </source>
</evidence>
<evidence type="ECO:0000259" key="8">
    <source>
        <dbReference type="PROSITE" id="PS51158"/>
    </source>
</evidence>
<dbReference type="SMART" id="SM00233">
    <property type="entry name" value="PH"/>
    <property type="match status" value="1"/>
</dbReference>
<comment type="caution">
    <text evidence="9">The sequence shown here is derived from an EMBL/GenBank/DDBJ whole genome shotgun (WGS) entry which is preliminary data.</text>
</comment>
<gene>
    <name evidence="9" type="ORF">Plil01_001243900</name>
</gene>
<keyword evidence="5" id="KW-0067">ATP-binding</keyword>
<feature type="compositionally biased region" description="Low complexity" evidence="6">
    <location>
        <begin position="335"/>
        <end position="364"/>
    </location>
</feature>
<evidence type="ECO:0000256" key="1">
    <source>
        <dbReference type="ARBA" id="ARBA00022527"/>
    </source>
</evidence>
<dbReference type="SUPFAM" id="SSF56112">
    <property type="entry name" value="Protein kinase-like (PK-like)"/>
    <property type="match status" value="1"/>
</dbReference>
<keyword evidence="4" id="KW-0418">Kinase</keyword>
<dbReference type="InterPro" id="IPR051852">
    <property type="entry name" value="Alpha-type_PK"/>
</dbReference>
<evidence type="ECO:0000313" key="10">
    <source>
        <dbReference type="Proteomes" id="UP001165083"/>
    </source>
</evidence>
<feature type="compositionally biased region" description="Basic residues" evidence="6">
    <location>
        <begin position="365"/>
        <end position="375"/>
    </location>
</feature>
<dbReference type="Gene3D" id="3.20.200.10">
    <property type="entry name" value="MHCK/EF2 kinase"/>
    <property type="match status" value="1"/>
</dbReference>
<name>A0A9W6UCB7_9STRA</name>
<dbReference type="SUPFAM" id="SSF50729">
    <property type="entry name" value="PH domain-like"/>
    <property type="match status" value="1"/>
</dbReference>
<dbReference type="Proteomes" id="UP001165083">
    <property type="component" value="Unassembled WGS sequence"/>
</dbReference>
<accession>A0A9W6UCB7</accession>
<protein>
    <submittedName>
        <fullName evidence="9">Unnamed protein product</fullName>
    </submittedName>
</protein>
<feature type="region of interest" description="Disordered" evidence="6">
    <location>
        <begin position="335"/>
        <end position="375"/>
    </location>
</feature>
<keyword evidence="10" id="KW-1185">Reference proteome</keyword>
<evidence type="ECO:0000256" key="5">
    <source>
        <dbReference type="ARBA" id="ARBA00022840"/>
    </source>
</evidence>
<organism evidence="9 10">
    <name type="scientific">Phytophthora lilii</name>
    <dbReference type="NCBI Taxonomy" id="2077276"/>
    <lineage>
        <taxon>Eukaryota</taxon>
        <taxon>Sar</taxon>
        <taxon>Stramenopiles</taxon>
        <taxon>Oomycota</taxon>
        <taxon>Peronosporomycetes</taxon>
        <taxon>Peronosporales</taxon>
        <taxon>Peronosporaceae</taxon>
        <taxon>Phytophthora</taxon>
    </lineage>
</organism>